<evidence type="ECO:0000313" key="4">
    <source>
        <dbReference type="Proteomes" id="UP000319578"/>
    </source>
</evidence>
<dbReference type="STRING" id="54915.ADS79_32370"/>
<reference evidence="3" key="1">
    <citation type="submission" date="2015-07" db="EMBL/GenBank/DDBJ databases">
        <title>Genome sequencing project for genomic taxonomy and phylogenomics of Bacillus-like bacteria.</title>
        <authorList>
            <person name="Liu B."/>
            <person name="Wang J."/>
            <person name="Zhu Y."/>
            <person name="Liu G."/>
            <person name="Chen Q."/>
            <person name="Chen Z."/>
            <person name="Lan J."/>
            <person name="Che J."/>
            <person name="Ge C."/>
            <person name="Shi H."/>
            <person name="Pan Z."/>
            <person name="Liu X."/>
        </authorList>
    </citation>
    <scope>NUCLEOTIDE SEQUENCE [LARGE SCALE GENOMIC DNA]</scope>
    <source>
        <strain evidence="3">DSM 9887</strain>
    </source>
</reference>
<reference evidence="2" key="2">
    <citation type="submission" date="2015-07" db="EMBL/GenBank/DDBJ databases">
        <title>MeaNS - Measles Nucleotide Surveillance Program.</title>
        <authorList>
            <person name="Tran T."/>
            <person name="Druce J."/>
        </authorList>
    </citation>
    <scope>NUCLEOTIDE SEQUENCE</scope>
    <source>
        <strain evidence="2">DSM 9887</strain>
    </source>
</reference>
<comment type="caution">
    <text evidence="2">The sequence shown here is derived from an EMBL/GenBank/DDBJ whole genome shotgun (WGS) entry which is preliminary data.</text>
</comment>
<dbReference type="OrthoDB" id="2467270at2"/>
<proteinExistence type="predicted"/>
<evidence type="ECO:0000313" key="1">
    <source>
        <dbReference type="EMBL" id="GED69172.1"/>
    </source>
</evidence>
<dbReference type="EMBL" id="LGIQ01000017">
    <property type="protein sequence ID" value="KNB68665.1"/>
    <property type="molecule type" value="Genomic_DNA"/>
</dbReference>
<dbReference type="Proteomes" id="UP000036834">
    <property type="component" value="Unassembled WGS sequence"/>
</dbReference>
<evidence type="ECO:0000313" key="3">
    <source>
        <dbReference type="Proteomes" id="UP000036834"/>
    </source>
</evidence>
<sequence length="134" mass="15114">MLNDWRVYTDESGIEQKHVAWHEVLKEIAQLNGIDRTLVHAAYGDHVDLVVAGGNNGLVLVQWKEHEPYEKHFVLTTDKQPDAVMASLVIEGSEVAFPISWCVPLEQVVPLCGDVLRTCDKGEPQELQWLPVEM</sequence>
<protein>
    <submittedName>
        <fullName evidence="2">Uncharacterized protein</fullName>
    </submittedName>
</protein>
<reference evidence="1 4" key="3">
    <citation type="submission" date="2019-06" db="EMBL/GenBank/DDBJ databases">
        <title>Whole genome shotgun sequence of Brevibacillus reuszeri NBRC 15719.</title>
        <authorList>
            <person name="Hosoyama A."/>
            <person name="Uohara A."/>
            <person name="Ohji S."/>
            <person name="Ichikawa N."/>
        </authorList>
    </citation>
    <scope>NUCLEOTIDE SEQUENCE [LARGE SCALE GENOMIC DNA]</scope>
    <source>
        <strain evidence="1 4">NBRC 15719</strain>
    </source>
</reference>
<evidence type="ECO:0000313" key="2">
    <source>
        <dbReference type="EMBL" id="KNB68665.1"/>
    </source>
</evidence>
<dbReference type="RefSeq" id="WP_049742598.1">
    <property type="nucleotide sequence ID" value="NZ_BJON01000011.1"/>
</dbReference>
<keyword evidence="4" id="KW-1185">Reference proteome</keyword>
<name>A0A0K9YKD9_9BACL</name>
<dbReference type="EMBL" id="BJON01000011">
    <property type="protein sequence ID" value="GED69172.1"/>
    <property type="molecule type" value="Genomic_DNA"/>
</dbReference>
<gene>
    <name evidence="2" type="ORF">ADS79_32370</name>
    <name evidence="1" type="ORF">BRE01_28740</name>
</gene>
<dbReference type="Proteomes" id="UP000319578">
    <property type="component" value="Unassembled WGS sequence"/>
</dbReference>
<accession>A0A0K9YKD9</accession>
<dbReference type="PATRIC" id="fig|54915.3.peg.578"/>
<organism evidence="2 3">
    <name type="scientific">Brevibacillus reuszeri</name>
    <dbReference type="NCBI Taxonomy" id="54915"/>
    <lineage>
        <taxon>Bacteria</taxon>
        <taxon>Bacillati</taxon>
        <taxon>Bacillota</taxon>
        <taxon>Bacilli</taxon>
        <taxon>Bacillales</taxon>
        <taxon>Paenibacillaceae</taxon>
        <taxon>Brevibacillus</taxon>
    </lineage>
</organism>
<dbReference type="AlphaFoldDB" id="A0A0K9YKD9"/>